<evidence type="ECO:0000256" key="5">
    <source>
        <dbReference type="ARBA" id="ARBA00022840"/>
    </source>
</evidence>
<dbReference type="EC" id="1.13.12.7" evidence="2"/>
<evidence type="ECO:0000256" key="6">
    <source>
        <dbReference type="ARBA" id="ARBA00023223"/>
    </source>
</evidence>
<evidence type="ECO:0000259" key="10">
    <source>
        <dbReference type="Pfam" id="PF13193"/>
    </source>
</evidence>
<evidence type="ECO:0000313" key="11">
    <source>
        <dbReference type="Proteomes" id="UP000085678"/>
    </source>
</evidence>
<keyword evidence="6" id="KW-0455">Luminescence</keyword>
<dbReference type="GeneID" id="106158707"/>
<feature type="domain" description="AMP-binding enzyme C-terminal" evidence="10">
    <location>
        <begin position="503"/>
        <end position="579"/>
    </location>
</feature>
<dbReference type="GO" id="GO:0008218">
    <property type="term" value="P:bioluminescence"/>
    <property type="evidence" value="ECO:0007669"/>
    <property type="project" value="UniProtKB-KW"/>
</dbReference>
<evidence type="ECO:0000313" key="12">
    <source>
        <dbReference type="RefSeq" id="XP_013390242.1"/>
    </source>
</evidence>
<evidence type="ECO:0000256" key="2">
    <source>
        <dbReference type="ARBA" id="ARBA00012532"/>
    </source>
</evidence>
<dbReference type="InterPro" id="IPR020845">
    <property type="entry name" value="AMP-binding_CS"/>
</dbReference>
<keyword evidence="7" id="KW-0599">Photoprotein</keyword>
<dbReference type="FunFam" id="3.40.50.12780:FF:000003">
    <property type="entry name" value="Long-chain-fatty-acid--CoA ligase FadD"/>
    <property type="match status" value="1"/>
</dbReference>
<evidence type="ECO:0000256" key="7">
    <source>
        <dbReference type="ARBA" id="ARBA00023262"/>
    </source>
</evidence>
<gene>
    <name evidence="12" type="primary">LOC106158707</name>
</gene>
<keyword evidence="5" id="KW-0067">ATP-binding</keyword>
<dbReference type="PANTHER" id="PTHR24096:SF422">
    <property type="entry name" value="BCDNA.GH02901"/>
    <property type="match status" value="1"/>
</dbReference>
<dbReference type="InterPro" id="IPR025110">
    <property type="entry name" value="AMP-bd_C"/>
</dbReference>
<feature type="domain" description="AMP-dependent synthetase/ligase" evidence="9">
    <location>
        <begin position="90"/>
        <end position="452"/>
    </location>
</feature>
<dbReference type="KEGG" id="lak:106158707"/>
<dbReference type="InterPro" id="IPR042099">
    <property type="entry name" value="ANL_N_sf"/>
</dbReference>
<dbReference type="RefSeq" id="XP_013390242.1">
    <property type="nucleotide sequence ID" value="XM_013534788.1"/>
</dbReference>
<dbReference type="PANTHER" id="PTHR24096">
    <property type="entry name" value="LONG-CHAIN-FATTY-ACID--COA LIGASE"/>
    <property type="match status" value="1"/>
</dbReference>
<dbReference type="InterPro" id="IPR000873">
    <property type="entry name" value="AMP-dep_synth/lig_dom"/>
</dbReference>
<dbReference type="Pfam" id="PF00501">
    <property type="entry name" value="AMP-binding"/>
    <property type="match status" value="1"/>
</dbReference>
<evidence type="ECO:0000259" key="9">
    <source>
        <dbReference type="Pfam" id="PF00501"/>
    </source>
</evidence>
<dbReference type="STRING" id="7574.A0A1S3HW20"/>
<keyword evidence="12" id="KW-0436">Ligase</keyword>
<dbReference type="GO" id="GO:0005524">
    <property type="term" value="F:ATP binding"/>
    <property type="evidence" value="ECO:0007669"/>
    <property type="project" value="UniProtKB-KW"/>
</dbReference>
<dbReference type="Gene3D" id="3.30.300.30">
    <property type="match status" value="1"/>
</dbReference>
<dbReference type="InParanoid" id="A0A1S3HW20"/>
<evidence type="ECO:0000256" key="8">
    <source>
        <dbReference type="ARBA" id="ARBA00048497"/>
    </source>
</evidence>
<dbReference type="Pfam" id="PF13193">
    <property type="entry name" value="AMP-binding_C"/>
    <property type="match status" value="1"/>
</dbReference>
<keyword evidence="4" id="KW-0547">Nucleotide-binding</keyword>
<keyword evidence="11" id="KW-1185">Reference proteome</keyword>
<dbReference type="Proteomes" id="UP000085678">
    <property type="component" value="Unplaced"/>
</dbReference>
<dbReference type="FunFam" id="3.30.300.30:FF:000007">
    <property type="entry name" value="4-coumarate--CoA ligase 2"/>
    <property type="match status" value="1"/>
</dbReference>
<dbReference type="InterPro" id="IPR045851">
    <property type="entry name" value="AMP-bd_C_sf"/>
</dbReference>
<comment type="catalytic activity">
    <reaction evidence="8">
        <text>firefly D-luciferin + ATP + O2 = firefly oxyluciferin + hnu + AMP + CO2 + diphosphate</text>
        <dbReference type="Rhea" id="RHEA:10732"/>
        <dbReference type="ChEBI" id="CHEBI:15379"/>
        <dbReference type="ChEBI" id="CHEBI:16526"/>
        <dbReference type="ChEBI" id="CHEBI:16792"/>
        <dbReference type="ChEBI" id="CHEBI:30212"/>
        <dbReference type="ChEBI" id="CHEBI:30616"/>
        <dbReference type="ChEBI" id="CHEBI:33019"/>
        <dbReference type="ChEBI" id="CHEBI:58038"/>
        <dbReference type="ChEBI" id="CHEBI:456215"/>
        <dbReference type="EC" id="1.13.12.7"/>
    </reaction>
</comment>
<reference evidence="12" key="1">
    <citation type="submission" date="2025-08" db="UniProtKB">
        <authorList>
            <consortium name="RefSeq"/>
        </authorList>
    </citation>
    <scope>IDENTIFICATION</scope>
    <source>
        <tissue evidence="12">Gonads</tissue>
    </source>
</reference>
<evidence type="ECO:0000256" key="1">
    <source>
        <dbReference type="ARBA" id="ARBA00006432"/>
    </source>
</evidence>
<sequence length="591" mass="64452">MRIMKMATAVRAVTVPLRVLAPSCGRTPNCSPFCTLNPWTVGPSLSLHHTGGNEKFRLLSTSAVRSAVLQSPHPEIHVPDASFAEHMMRDWEKYSNNVALVDGATGETVSYSMLKDRVIRCASALTRMGFKKGDVLALYAHNVPDYATVFIAVGVLGGTVTALNPLYTIDELSTQLKRSSSSILVVAPSSVKNAIAAKSQCPNVKEVIVFGNVDGIRPFTNLLEDDGHAFPENVDINVDEDVLALPYSSGTTGLPKGVMLTHKNIVANVEQLRHHGVMGYVPLSDCLVGVLPFFHIYGQVVTLFTGLAAGVKIVTMPKFTLDDYLHIVHRHRATSLHVVPPIALRMAKYPDIHKFDLSSVRQVFSAAAPLSDTLSEEFSTVTGLSDIKQCYGLTETSPVTHCCPPRSWKSGSIGVPVPNTKHKIVDIESNTPQGPMQEGELCVQGPQVMKGYANNPEATAECIKDGWFHTGDIGYLDADGHVFISDRLKELIKFKGFQVPPAELEAVILTNPAVLDVAVIGVDDEEAGELPKAFVVVKPHAQLLEIELQDYVKTKVAPYKRLRGGVEFVQEIPKTPTGKILRRMLKNRDQK</sequence>
<evidence type="ECO:0000256" key="3">
    <source>
        <dbReference type="ARBA" id="ARBA00019043"/>
    </source>
</evidence>
<organism evidence="11 12">
    <name type="scientific">Lingula anatina</name>
    <name type="common">Brachiopod</name>
    <name type="synonym">Lingula unguis</name>
    <dbReference type="NCBI Taxonomy" id="7574"/>
    <lineage>
        <taxon>Eukaryota</taxon>
        <taxon>Metazoa</taxon>
        <taxon>Spiralia</taxon>
        <taxon>Lophotrochozoa</taxon>
        <taxon>Brachiopoda</taxon>
        <taxon>Linguliformea</taxon>
        <taxon>Lingulata</taxon>
        <taxon>Lingulida</taxon>
        <taxon>Linguloidea</taxon>
        <taxon>Lingulidae</taxon>
        <taxon>Lingula</taxon>
    </lineage>
</organism>
<dbReference type="SUPFAM" id="SSF56801">
    <property type="entry name" value="Acetyl-CoA synthetase-like"/>
    <property type="match status" value="1"/>
</dbReference>
<proteinExistence type="inferred from homology"/>
<dbReference type="OrthoDB" id="10253869at2759"/>
<dbReference type="AlphaFoldDB" id="A0A1S3HW20"/>
<protein>
    <recommendedName>
        <fullName evidence="3">Luciferin 4-monooxygenase</fullName>
        <ecNumber evidence="2">1.13.12.7</ecNumber>
    </recommendedName>
</protein>
<dbReference type="PROSITE" id="PS00455">
    <property type="entry name" value="AMP_BINDING"/>
    <property type="match status" value="1"/>
</dbReference>
<evidence type="ECO:0000256" key="4">
    <source>
        <dbReference type="ARBA" id="ARBA00022741"/>
    </source>
</evidence>
<dbReference type="Gene3D" id="3.40.50.12780">
    <property type="entry name" value="N-terminal domain of ligase-like"/>
    <property type="match status" value="1"/>
</dbReference>
<name>A0A1S3HW20_LINAN</name>
<comment type="similarity">
    <text evidence="1">Belongs to the ATP-dependent AMP-binding enzyme family.</text>
</comment>
<dbReference type="FunCoup" id="A0A1S3HW20">
    <property type="interactions" value="333"/>
</dbReference>
<accession>A0A1S3HW20</accession>
<dbReference type="GO" id="GO:0016405">
    <property type="term" value="F:CoA-ligase activity"/>
    <property type="evidence" value="ECO:0007669"/>
    <property type="project" value="TreeGrafter"/>
</dbReference>